<keyword evidence="1" id="KW-0479">Metal-binding</keyword>
<proteinExistence type="predicted"/>
<gene>
    <name evidence="7" type="ORF">BMR1_03g00375</name>
</gene>
<sequence>MEKTELGECNSNQAALPCANNCGFYGSPANLNFCSKCYQEHLKSNPSTAAASANGTASGGVTGANGLAGMEDLKAKGPVEPFKENFTTLGPKRLVASVGDSTDCDKVTPLTGPYVVADTADNDDGIKQRDTTRCWDCNARVGLLGFKCRCGFTYCKKHRQTEAHGCTFDFFTFHQEQLKRSNQKVVADKLERI</sequence>
<dbReference type="OrthoDB" id="428577at2759"/>
<name>A0A0K3AQF1_BABMR</name>
<organism evidence="7 8">
    <name type="scientific">Babesia microti (strain RI)</name>
    <dbReference type="NCBI Taxonomy" id="1133968"/>
    <lineage>
        <taxon>Eukaryota</taxon>
        <taxon>Sar</taxon>
        <taxon>Alveolata</taxon>
        <taxon>Apicomplexa</taxon>
        <taxon>Aconoidasida</taxon>
        <taxon>Piroplasmida</taxon>
        <taxon>Babesiidae</taxon>
        <taxon>Babesia</taxon>
    </lineage>
</organism>
<dbReference type="GO" id="GO:0003677">
    <property type="term" value="F:DNA binding"/>
    <property type="evidence" value="ECO:0007669"/>
    <property type="project" value="InterPro"/>
</dbReference>
<evidence type="ECO:0000256" key="2">
    <source>
        <dbReference type="ARBA" id="ARBA00022771"/>
    </source>
</evidence>
<dbReference type="Gene3D" id="4.10.1110.10">
    <property type="entry name" value="AN1-like Zinc finger"/>
    <property type="match status" value="1"/>
</dbReference>
<dbReference type="InterPro" id="IPR002653">
    <property type="entry name" value="Znf_A20"/>
</dbReference>
<dbReference type="PROSITE" id="PS51039">
    <property type="entry name" value="ZF_AN1"/>
    <property type="match status" value="1"/>
</dbReference>
<dbReference type="SUPFAM" id="SSF118310">
    <property type="entry name" value="AN1-like Zinc finger"/>
    <property type="match status" value="1"/>
</dbReference>
<dbReference type="AlphaFoldDB" id="A0A0K3AQF1"/>
<accession>A0A0K3AQF1</accession>
<evidence type="ECO:0000256" key="4">
    <source>
        <dbReference type="PROSITE-ProRule" id="PRU00449"/>
    </source>
</evidence>
<reference evidence="7 8" key="3">
    <citation type="journal article" date="2016" name="Sci. Rep.">
        <title>Genome-wide diversity and gene expression profiling of Babesia microti isolates identify polymorphic genes that mediate host-pathogen interactions.</title>
        <authorList>
            <person name="Silva J.C."/>
            <person name="Cornillot E."/>
            <person name="McCracken C."/>
            <person name="Usmani-Brown S."/>
            <person name="Dwivedi A."/>
            <person name="Ifeonu O.O."/>
            <person name="Crabtree J."/>
            <person name="Gotia H.T."/>
            <person name="Virji A.Z."/>
            <person name="Reynes C."/>
            <person name="Colinge J."/>
            <person name="Kumar V."/>
            <person name="Lawres L."/>
            <person name="Pazzi J.E."/>
            <person name="Pablo J.V."/>
            <person name="Hung C."/>
            <person name="Brancato J."/>
            <person name="Kumari P."/>
            <person name="Orvis J."/>
            <person name="Tretina K."/>
            <person name="Chibucos M."/>
            <person name="Ott S."/>
            <person name="Sadzewicz L."/>
            <person name="Sengamalay N."/>
            <person name="Shetty A.C."/>
            <person name="Su Q."/>
            <person name="Tallon L."/>
            <person name="Fraser C.M."/>
            <person name="Frutos R."/>
            <person name="Molina D.M."/>
            <person name="Krause P.J."/>
            <person name="Ben Mamoun C."/>
        </authorList>
    </citation>
    <scope>NUCLEOTIDE SEQUENCE [LARGE SCALE GENOMIC DNA]</scope>
    <source>
        <strain evidence="7 8">RI</strain>
    </source>
</reference>
<dbReference type="Pfam" id="PF01428">
    <property type="entry name" value="zf-AN1"/>
    <property type="match status" value="1"/>
</dbReference>
<dbReference type="GO" id="GO:0008270">
    <property type="term" value="F:zinc ion binding"/>
    <property type="evidence" value="ECO:0007669"/>
    <property type="project" value="UniProtKB-KW"/>
</dbReference>
<dbReference type="Gene3D" id="1.20.5.4770">
    <property type="match status" value="1"/>
</dbReference>
<dbReference type="InterPro" id="IPR000058">
    <property type="entry name" value="Znf_AN1"/>
</dbReference>
<feature type="domain" description="AN1-type" evidence="6">
    <location>
        <begin position="128"/>
        <end position="174"/>
    </location>
</feature>
<dbReference type="Pfam" id="PF01754">
    <property type="entry name" value="zf-A20"/>
    <property type="match status" value="1"/>
</dbReference>
<evidence type="ECO:0000259" key="5">
    <source>
        <dbReference type="PROSITE" id="PS51036"/>
    </source>
</evidence>
<dbReference type="Proteomes" id="UP000002899">
    <property type="component" value="Chromosome III"/>
</dbReference>
<evidence type="ECO:0000313" key="8">
    <source>
        <dbReference type="Proteomes" id="UP000002899"/>
    </source>
</evidence>
<dbReference type="InterPro" id="IPR050652">
    <property type="entry name" value="AN1_A20_ZnFinger"/>
</dbReference>
<keyword evidence="3" id="KW-0862">Zinc</keyword>
<evidence type="ECO:0000256" key="1">
    <source>
        <dbReference type="ARBA" id="ARBA00022723"/>
    </source>
</evidence>
<reference evidence="7 8" key="2">
    <citation type="journal article" date="2013" name="PLoS ONE">
        <title>Whole genome mapping and re-organization of the nuclear and mitochondrial genomes of Babesia microti isolates.</title>
        <authorList>
            <person name="Cornillot E."/>
            <person name="Dassouli A."/>
            <person name="Garg A."/>
            <person name="Pachikara N."/>
            <person name="Randazzo S."/>
            <person name="Depoix D."/>
            <person name="Carcy B."/>
            <person name="Delbecq S."/>
            <person name="Frutos R."/>
            <person name="Silva J.C."/>
            <person name="Sutton R."/>
            <person name="Krause P.J."/>
            <person name="Mamoun C.B."/>
        </authorList>
    </citation>
    <scope>NUCLEOTIDE SEQUENCE [LARGE SCALE GENOMIC DNA]</scope>
    <source>
        <strain evidence="7 8">RI</strain>
    </source>
</reference>
<reference evidence="7 8" key="1">
    <citation type="journal article" date="2012" name="Nucleic Acids Res.">
        <title>Sequencing of the smallest Apicomplexan genome from the human pathogen Babesia microti.</title>
        <authorList>
            <person name="Cornillot E."/>
            <person name="Hadj-Kaddour K."/>
            <person name="Dassouli A."/>
            <person name="Noel B."/>
            <person name="Ranwez V."/>
            <person name="Vacherie B."/>
            <person name="Augagneur Y."/>
            <person name="Bres V."/>
            <person name="Duclos A."/>
            <person name="Randazzo S."/>
            <person name="Carcy B."/>
            <person name="Debierre-Grockiego F."/>
            <person name="Delbecq S."/>
            <person name="Moubri-Menage K."/>
            <person name="Shams-Eldin H."/>
            <person name="Usmani-Brown S."/>
            <person name="Bringaud F."/>
            <person name="Wincker P."/>
            <person name="Vivares C.P."/>
            <person name="Schwarz R.T."/>
            <person name="Schetters T.P."/>
            <person name="Krause P.J."/>
            <person name="Gorenflot A."/>
            <person name="Berry V."/>
            <person name="Barbe V."/>
            <person name="Ben Mamoun C."/>
        </authorList>
    </citation>
    <scope>NUCLEOTIDE SEQUENCE [LARGE SCALE GENOMIC DNA]</scope>
    <source>
        <strain evidence="7 8">RI</strain>
    </source>
</reference>
<dbReference type="SMART" id="SM00154">
    <property type="entry name" value="ZnF_AN1"/>
    <property type="match status" value="1"/>
</dbReference>
<dbReference type="InterPro" id="IPR035896">
    <property type="entry name" value="AN1-like_Znf"/>
</dbReference>
<dbReference type="KEGG" id="bmic:BMR1_03g00375"/>
<feature type="domain" description="A20-type" evidence="5">
    <location>
        <begin position="12"/>
        <end position="46"/>
    </location>
</feature>
<dbReference type="PROSITE" id="PS51036">
    <property type="entry name" value="ZF_A20"/>
    <property type="match status" value="1"/>
</dbReference>
<dbReference type="OMA" id="VLCENNC"/>
<dbReference type="PANTHER" id="PTHR10634">
    <property type="entry name" value="AN1-TYPE ZINC FINGER PROTEIN"/>
    <property type="match status" value="1"/>
</dbReference>
<keyword evidence="2 4" id="KW-0863">Zinc-finger</keyword>
<dbReference type="VEuPathDB" id="PiroplasmaDB:BMR1_03g00375"/>
<dbReference type="RefSeq" id="XP_012648686.1">
    <property type="nucleotide sequence ID" value="XM_012793232.1"/>
</dbReference>
<dbReference type="SUPFAM" id="SSF57716">
    <property type="entry name" value="Glucocorticoid receptor-like (DNA-binding domain)"/>
    <property type="match status" value="1"/>
</dbReference>
<dbReference type="SMART" id="SM00259">
    <property type="entry name" value="ZnF_A20"/>
    <property type="match status" value="1"/>
</dbReference>
<evidence type="ECO:0000313" key="7">
    <source>
        <dbReference type="EMBL" id="CTQ40675.1"/>
    </source>
</evidence>
<keyword evidence="8" id="KW-1185">Reference proteome</keyword>
<protein>
    <submittedName>
        <fullName evidence="7">Zinc finger A20 and AN1 domain-containing stress-associated protein 7</fullName>
    </submittedName>
</protein>
<dbReference type="GeneID" id="24424710"/>
<evidence type="ECO:0000259" key="6">
    <source>
        <dbReference type="PROSITE" id="PS51039"/>
    </source>
</evidence>
<evidence type="ECO:0000256" key="3">
    <source>
        <dbReference type="ARBA" id="ARBA00022833"/>
    </source>
</evidence>
<dbReference type="EMBL" id="LN871598">
    <property type="protein sequence ID" value="CTQ40675.1"/>
    <property type="molecule type" value="Genomic_DNA"/>
</dbReference>